<protein>
    <submittedName>
        <fullName evidence="3">FAD-binding oxidoreductase</fullName>
    </submittedName>
</protein>
<sequence>MKNPDCLIIGGGVIGASVGYYLAKEKMKVYLLEKNYPTAGSTGKAIGGIRQQFSHHLTIQIMIESVKIFSSLSEELGIDIEWYPGGYLFLAHSPEMKENYLKAIAIQKGFNLPVRFLSPQECQEIVPFLNPENLLGGAYCPTDGHANPFKVTYGYLEGLKRKGGKVFLRTEVTEIKREGKNFLVRTRKGEKFSAPIVVNCAGPWAGEVGKLLNLNIPIYPERHEGLVTEETPHLFDPMIVDYRPDGCYFFQFHSTRHIIGCYTPIPPVYGPDISSTFLFLTEMPRRMQRLIPQLKEVKILRQWAGSYEMTPDGNPIVSGTEIEGFYVVAGMCGHGFMLAPGIGKLFSEMITRGKSSIPLDEFRLNRDFGKREVMR</sequence>
<dbReference type="AlphaFoldDB" id="A0A7C3UP00"/>
<comment type="caution">
    <text evidence="3">The sequence shown here is derived from an EMBL/GenBank/DDBJ whole genome shotgun (WGS) entry which is preliminary data.</text>
</comment>
<feature type="domain" description="FAD dependent oxidoreductase" evidence="2">
    <location>
        <begin position="5"/>
        <end position="349"/>
    </location>
</feature>
<dbReference type="PANTHER" id="PTHR13847:SF287">
    <property type="entry name" value="FAD-DEPENDENT OXIDOREDUCTASE DOMAIN-CONTAINING PROTEIN 1"/>
    <property type="match status" value="1"/>
</dbReference>
<dbReference type="InterPro" id="IPR036188">
    <property type="entry name" value="FAD/NAD-bd_sf"/>
</dbReference>
<evidence type="ECO:0000313" key="3">
    <source>
        <dbReference type="EMBL" id="HGE98724.1"/>
    </source>
</evidence>
<organism evidence="3">
    <name type="scientific">candidate division WOR-3 bacterium</name>
    <dbReference type="NCBI Taxonomy" id="2052148"/>
    <lineage>
        <taxon>Bacteria</taxon>
        <taxon>Bacteria division WOR-3</taxon>
    </lineage>
</organism>
<dbReference type="SUPFAM" id="SSF54373">
    <property type="entry name" value="FAD-linked reductases, C-terminal domain"/>
    <property type="match status" value="1"/>
</dbReference>
<reference evidence="3" key="1">
    <citation type="journal article" date="2020" name="mSystems">
        <title>Genome- and Community-Level Interaction Insights into Carbon Utilization and Element Cycling Functions of Hydrothermarchaeota in Hydrothermal Sediment.</title>
        <authorList>
            <person name="Zhou Z."/>
            <person name="Liu Y."/>
            <person name="Xu W."/>
            <person name="Pan J."/>
            <person name="Luo Z.H."/>
            <person name="Li M."/>
        </authorList>
    </citation>
    <scope>NUCLEOTIDE SEQUENCE [LARGE SCALE GENOMIC DNA]</scope>
    <source>
        <strain evidence="3">SpSt-906</strain>
    </source>
</reference>
<dbReference type="PANTHER" id="PTHR13847">
    <property type="entry name" value="SARCOSINE DEHYDROGENASE-RELATED"/>
    <property type="match status" value="1"/>
</dbReference>
<dbReference type="SUPFAM" id="SSF51905">
    <property type="entry name" value="FAD/NAD(P)-binding domain"/>
    <property type="match status" value="1"/>
</dbReference>
<dbReference type="EMBL" id="DTMQ01000009">
    <property type="protein sequence ID" value="HGE98724.1"/>
    <property type="molecule type" value="Genomic_DNA"/>
</dbReference>
<proteinExistence type="predicted"/>
<dbReference type="GO" id="GO:0005737">
    <property type="term" value="C:cytoplasm"/>
    <property type="evidence" value="ECO:0007669"/>
    <property type="project" value="TreeGrafter"/>
</dbReference>
<evidence type="ECO:0000259" key="2">
    <source>
        <dbReference type="Pfam" id="PF01266"/>
    </source>
</evidence>
<dbReference type="Gene3D" id="3.30.9.10">
    <property type="entry name" value="D-Amino Acid Oxidase, subunit A, domain 2"/>
    <property type="match status" value="1"/>
</dbReference>
<dbReference type="Gene3D" id="3.50.50.60">
    <property type="entry name" value="FAD/NAD(P)-binding domain"/>
    <property type="match status" value="1"/>
</dbReference>
<name>A0A7C3UP00_UNCW3</name>
<accession>A0A7C3UP00</accession>
<dbReference type="InterPro" id="IPR006076">
    <property type="entry name" value="FAD-dep_OxRdtase"/>
</dbReference>
<dbReference type="Pfam" id="PF01266">
    <property type="entry name" value="DAO"/>
    <property type="match status" value="1"/>
</dbReference>
<dbReference type="GO" id="GO:0016491">
    <property type="term" value="F:oxidoreductase activity"/>
    <property type="evidence" value="ECO:0007669"/>
    <property type="project" value="UniProtKB-KW"/>
</dbReference>
<keyword evidence="1" id="KW-0560">Oxidoreductase</keyword>
<gene>
    <name evidence="3" type="ORF">ENX07_01435</name>
</gene>
<evidence type="ECO:0000256" key="1">
    <source>
        <dbReference type="ARBA" id="ARBA00023002"/>
    </source>
</evidence>